<dbReference type="PIRSF" id="PIRSF016838">
    <property type="entry name" value="PafC"/>
    <property type="match status" value="1"/>
</dbReference>
<dbReference type="EMBL" id="JACGXS010000005">
    <property type="protein sequence ID" value="MBA8682443.1"/>
    <property type="molecule type" value="Genomic_DNA"/>
</dbReference>
<dbReference type="Pfam" id="PF08279">
    <property type="entry name" value="HTH_11"/>
    <property type="match status" value="1"/>
</dbReference>
<dbReference type="Pfam" id="PF13280">
    <property type="entry name" value="WYL"/>
    <property type="match status" value="1"/>
</dbReference>
<dbReference type="InterPro" id="IPR001034">
    <property type="entry name" value="DeoR_HTH"/>
</dbReference>
<keyword evidence="5" id="KW-1185">Reference proteome</keyword>
<evidence type="ECO:0000313" key="5">
    <source>
        <dbReference type="Proteomes" id="UP000547058"/>
    </source>
</evidence>
<evidence type="ECO:0000256" key="1">
    <source>
        <dbReference type="ARBA" id="ARBA00023015"/>
    </source>
</evidence>
<dbReference type="GO" id="GO:0003700">
    <property type="term" value="F:DNA-binding transcription factor activity"/>
    <property type="evidence" value="ECO:0007669"/>
    <property type="project" value="InterPro"/>
</dbReference>
<dbReference type="InterPro" id="IPR013196">
    <property type="entry name" value="HTH_11"/>
</dbReference>
<feature type="domain" description="HTH deoR-type" evidence="3">
    <location>
        <begin position="4"/>
        <end position="59"/>
    </location>
</feature>
<name>A0A7W3FMW4_9GAMM</name>
<dbReference type="InterPro" id="IPR026881">
    <property type="entry name" value="WYL_dom"/>
</dbReference>
<dbReference type="PROSITE" id="PS51000">
    <property type="entry name" value="HTH_DEOR_2"/>
    <property type="match status" value="1"/>
</dbReference>
<evidence type="ECO:0000259" key="3">
    <source>
        <dbReference type="PROSITE" id="PS51000"/>
    </source>
</evidence>
<evidence type="ECO:0000256" key="2">
    <source>
        <dbReference type="ARBA" id="ARBA00023163"/>
    </source>
</evidence>
<keyword evidence="1" id="KW-0805">Transcription regulation</keyword>
<keyword evidence="2" id="KW-0804">Transcription</keyword>
<dbReference type="InterPro" id="IPR036390">
    <property type="entry name" value="WH_DNA-bd_sf"/>
</dbReference>
<dbReference type="InterPro" id="IPR028349">
    <property type="entry name" value="PafC-like"/>
</dbReference>
<dbReference type="InterPro" id="IPR036388">
    <property type="entry name" value="WH-like_DNA-bd_sf"/>
</dbReference>
<accession>A0A7W3FMW4</accession>
<dbReference type="InterPro" id="IPR051534">
    <property type="entry name" value="CBASS_pafABC_assoc_protein"/>
</dbReference>
<dbReference type="Gene3D" id="1.10.10.10">
    <property type="entry name" value="Winged helix-like DNA-binding domain superfamily/Winged helix DNA-binding domain"/>
    <property type="match status" value="1"/>
</dbReference>
<proteinExistence type="predicted"/>
<dbReference type="PROSITE" id="PS52050">
    <property type="entry name" value="WYL"/>
    <property type="match status" value="1"/>
</dbReference>
<dbReference type="PANTHER" id="PTHR34580:SF3">
    <property type="entry name" value="PROTEIN PAFB"/>
    <property type="match status" value="1"/>
</dbReference>
<dbReference type="SUPFAM" id="SSF46785">
    <property type="entry name" value="Winged helix' DNA-binding domain"/>
    <property type="match status" value="1"/>
</dbReference>
<dbReference type="AlphaFoldDB" id="A0A7W3FMW4"/>
<reference evidence="4 5" key="1">
    <citation type="submission" date="2020-08" db="EMBL/GenBank/DDBJ databases">
        <title>Stenotrophomonas tumulicola JCM 30961.</title>
        <authorList>
            <person name="Deng Y."/>
        </authorList>
    </citation>
    <scope>NUCLEOTIDE SEQUENCE [LARGE SCALE GENOMIC DNA]</scope>
    <source>
        <strain evidence="4 5">JCM 30961</strain>
    </source>
</reference>
<gene>
    <name evidence="4" type="ORF">H4O11_11565</name>
</gene>
<protein>
    <submittedName>
        <fullName evidence="4">YafY family transcriptional regulator</fullName>
    </submittedName>
</protein>
<dbReference type="PANTHER" id="PTHR34580">
    <property type="match status" value="1"/>
</dbReference>
<dbReference type="RefSeq" id="WP_182339583.1">
    <property type="nucleotide sequence ID" value="NZ_JACGXS010000005.1"/>
</dbReference>
<comment type="caution">
    <text evidence="4">The sequence shown here is derived from an EMBL/GenBank/DDBJ whole genome shotgun (WGS) entry which is preliminary data.</text>
</comment>
<organism evidence="4 5">
    <name type="scientific">Stenotrophomonas tumulicola</name>
    <dbReference type="NCBI Taxonomy" id="1685415"/>
    <lineage>
        <taxon>Bacteria</taxon>
        <taxon>Pseudomonadati</taxon>
        <taxon>Pseudomonadota</taxon>
        <taxon>Gammaproteobacteria</taxon>
        <taxon>Lysobacterales</taxon>
        <taxon>Lysobacteraceae</taxon>
        <taxon>Stenotrophomonas</taxon>
    </lineage>
</organism>
<evidence type="ECO:0000313" key="4">
    <source>
        <dbReference type="EMBL" id="MBA8682443.1"/>
    </source>
</evidence>
<dbReference type="Proteomes" id="UP000547058">
    <property type="component" value="Unassembled WGS sequence"/>
</dbReference>
<sequence>MHPTAHRLLTLIGLLQARRHWSGAELAERLGVDRRSVRRDIERLRALGYPVQASSGVGGGYRLGAGAQVLPLLLDEDEAILVAIALRAAASSIAGMEDAARTVLGKLDPLVPARRQRQAGQVHAITTTLSDPPATDARVLGQLALACRENALLAFDYCSHHGQASQREVQALHLVNHGRRWYLLAWDLGRNDWRTLRVDRIGTVQRMPGPGLPRRLPAPADAMVRQAVSRSPFPLRAELYLAGSLATLEHAIPAWCGVLEEDGGAHCWLRMGAETPAMLAAQILSVGQRALAIRTDPPGLHADLSAEVAGLGALLAAG</sequence>